<feature type="region of interest" description="Disordered" evidence="1">
    <location>
        <begin position="170"/>
        <end position="192"/>
    </location>
</feature>
<reference evidence="3 4" key="1">
    <citation type="submission" date="2015-01" db="EMBL/GenBank/DDBJ databases">
        <title>The Genome Sequence of Exophiala oligosperma CBS72588.</title>
        <authorList>
            <consortium name="The Broad Institute Genomics Platform"/>
            <person name="Cuomo C."/>
            <person name="de Hoog S."/>
            <person name="Gorbushina A."/>
            <person name="Stielow B."/>
            <person name="Teixiera M."/>
            <person name="Abouelleil A."/>
            <person name="Chapman S.B."/>
            <person name="Priest M."/>
            <person name="Young S.K."/>
            <person name="Wortman J."/>
            <person name="Nusbaum C."/>
            <person name="Birren B."/>
        </authorList>
    </citation>
    <scope>NUCLEOTIDE SEQUENCE [LARGE SCALE GENOMIC DNA]</scope>
    <source>
        <strain evidence="3 4">CBS 72588</strain>
    </source>
</reference>
<evidence type="ECO:0000256" key="1">
    <source>
        <dbReference type="SAM" id="MobiDB-lite"/>
    </source>
</evidence>
<sequence>MSSALRPVLRPGQLPSLPSATTSTTYICQSCRHARLLKRPKRPYTFTQLVTLSDGSAFTMRTTSPTPVYRSTRDTRNSPLWHPTSKELLSVEEDEAGRLAGFRARFGTSFDSAKGTRKGQDAAAAEEQQQQQQADAAVKPVAEVKSAKEIKFEDEHNEFEQDDFNILDMISSFGQKNPSEDKGSSGKKGGKK</sequence>
<keyword evidence="4" id="KW-1185">Reference proteome</keyword>
<dbReference type="HOGENOM" id="CLU_109501_1_1_1"/>
<evidence type="ECO:0000259" key="2">
    <source>
        <dbReference type="Pfam" id="PF21492"/>
    </source>
</evidence>
<dbReference type="GeneID" id="27361467"/>
<dbReference type="AlphaFoldDB" id="A0A0D2AE49"/>
<dbReference type="PANTHER" id="PTHR28174:SF1">
    <property type="entry name" value="LARGE RIBOSOMAL SUBUNIT PROTEIN BL31M"/>
    <property type="match status" value="1"/>
</dbReference>
<gene>
    <name evidence="3" type="ORF">PV06_09393</name>
</gene>
<dbReference type="InterPro" id="IPR048874">
    <property type="entry name" value="Ribosomal_bL31m_N"/>
</dbReference>
<dbReference type="OrthoDB" id="5587740at2759"/>
<dbReference type="PANTHER" id="PTHR28174">
    <property type="entry name" value="54S RIBOSOMAL PROTEIN L36, MITOCHONDRIAL"/>
    <property type="match status" value="1"/>
</dbReference>
<dbReference type="EMBL" id="KN847341">
    <property type="protein sequence ID" value="KIW38431.1"/>
    <property type="molecule type" value="Genomic_DNA"/>
</dbReference>
<dbReference type="GO" id="GO:0005762">
    <property type="term" value="C:mitochondrial large ribosomal subunit"/>
    <property type="evidence" value="ECO:0007669"/>
    <property type="project" value="InterPro"/>
</dbReference>
<dbReference type="InterPro" id="IPR034600">
    <property type="entry name" value="Ribosomal_bL31m"/>
</dbReference>
<protein>
    <recommendedName>
        <fullName evidence="2">Ribosomal protein bL31m N-terminal domain-containing protein</fullName>
    </recommendedName>
</protein>
<feature type="domain" description="Ribosomal protein bL31m N-terminal" evidence="2">
    <location>
        <begin position="39"/>
        <end position="83"/>
    </location>
</feature>
<organism evidence="3 4">
    <name type="scientific">Exophiala oligosperma</name>
    <dbReference type="NCBI Taxonomy" id="215243"/>
    <lineage>
        <taxon>Eukaryota</taxon>
        <taxon>Fungi</taxon>
        <taxon>Dikarya</taxon>
        <taxon>Ascomycota</taxon>
        <taxon>Pezizomycotina</taxon>
        <taxon>Eurotiomycetes</taxon>
        <taxon>Chaetothyriomycetidae</taxon>
        <taxon>Chaetothyriales</taxon>
        <taxon>Herpotrichiellaceae</taxon>
        <taxon>Exophiala</taxon>
    </lineage>
</organism>
<dbReference type="Gene3D" id="6.20.130.10">
    <property type="match status" value="1"/>
</dbReference>
<proteinExistence type="predicted"/>
<evidence type="ECO:0000313" key="4">
    <source>
        <dbReference type="Proteomes" id="UP000053342"/>
    </source>
</evidence>
<accession>A0A0D2AE49</accession>
<dbReference type="GO" id="GO:0032543">
    <property type="term" value="P:mitochondrial translation"/>
    <property type="evidence" value="ECO:0007669"/>
    <property type="project" value="InterPro"/>
</dbReference>
<dbReference type="STRING" id="215243.A0A0D2AE49"/>
<dbReference type="RefSeq" id="XP_016258647.1">
    <property type="nucleotide sequence ID" value="XM_016410840.1"/>
</dbReference>
<dbReference type="Pfam" id="PF21492">
    <property type="entry name" value="bL31_N"/>
    <property type="match status" value="1"/>
</dbReference>
<evidence type="ECO:0000313" key="3">
    <source>
        <dbReference type="EMBL" id="KIW38431.1"/>
    </source>
</evidence>
<name>A0A0D2AE49_9EURO</name>
<dbReference type="VEuPathDB" id="FungiDB:PV06_09393"/>
<dbReference type="Proteomes" id="UP000053342">
    <property type="component" value="Unassembled WGS sequence"/>
</dbReference>
<dbReference type="GO" id="GO:0003735">
    <property type="term" value="F:structural constituent of ribosome"/>
    <property type="evidence" value="ECO:0007669"/>
    <property type="project" value="InterPro"/>
</dbReference>